<protein>
    <recommendedName>
        <fullName evidence="3">RRM domain-containing protein</fullName>
    </recommendedName>
</protein>
<dbReference type="GO" id="GO:0003729">
    <property type="term" value="F:mRNA binding"/>
    <property type="evidence" value="ECO:0000318"/>
    <property type="project" value="GO_Central"/>
</dbReference>
<accession>A0A0K9PKS1</accession>
<dbReference type="SMART" id="SM00360">
    <property type="entry name" value="RRM"/>
    <property type="match status" value="1"/>
</dbReference>
<dbReference type="InterPro" id="IPR012677">
    <property type="entry name" value="Nucleotide-bd_a/b_plait_sf"/>
</dbReference>
<comment type="caution">
    <text evidence="4">The sequence shown here is derived from an EMBL/GenBank/DDBJ whole genome shotgun (WGS) entry which is preliminary data.</text>
</comment>
<name>A0A0K9PKS1_ZOSMR</name>
<dbReference type="OrthoDB" id="439808at2759"/>
<feature type="domain" description="RRM" evidence="3">
    <location>
        <begin position="29"/>
        <end position="107"/>
    </location>
</feature>
<dbReference type="InterPro" id="IPR000504">
    <property type="entry name" value="RRM_dom"/>
</dbReference>
<dbReference type="GO" id="GO:0005737">
    <property type="term" value="C:cytoplasm"/>
    <property type="evidence" value="ECO:0000318"/>
    <property type="project" value="GO_Central"/>
</dbReference>
<dbReference type="SUPFAM" id="SSF54928">
    <property type="entry name" value="RNA-binding domain, RBD"/>
    <property type="match status" value="1"/>
</dbReference>
<evidence type="ECO:0000256" key="2">
    <source>
        <dbReference type="PROSITE-ProRule" id="PRU00176"/>
    </source>
</evidence>
<dbReference type="InterPro" id="IPR048289">
    <property type="entry name" value="RRM2_NsCP33-like"/>
</dbReference>
<dbReference type="EMBL" id="LFYR01000757">
    <property type="protein sequence ID" value="KMZ69566.1"/>
    <property type="molecule type" value="Genomic_DNA"/>
</dbReference>
<dbReference type="PROSITE" id="PS50102">
    <property type="entry name" value="RRM"/>
    <property type="match status" value="1"/>
</dbReference>
<dbReference type="CDD" id="cd21608">
    <property type="entry name" value="RRM2_NsCP33_like"/>
    <property type="match status" value="1"/>
</dbReference>
<dbReference type="Gene3D" id="3.30.70.330">
    <property type="match status" value="1"/>
</dbReference>
<gene>
    <name evidence="4" type="ORF">ZOSMA_20G00440</name>
</gene>
<dbReference type="InterPro" id="IPR035979">
    <property type="entry name" value="RBD_domain_sf"/>
</dbReference>
<dbReference type="STRING" id="29655.A0A0K9PKS1"/>
<organism evidence="4 5">
    <name type="scientific">Zostera marina</name>
    <name type="common">Eelgrass</name>
    <dbReference type="NCBI Taxonomy" id="29655"/>
    <lineage>
        <taxon>Eukaryota</taxon>
        <taxon>Viridiplantae</taxon>
        <taxon>Streptophyta</taxon>
        <taxon>Embryophyta</taxon>
        <taxon>Tracheophyta</taxon>
        <taxon>Spermatophyta</taxon>
        <taxon>Magnoliopsida</taxon>
        <taxon>Liliopsida</taxon>
        <taxon>Zosteraceae</taxon>
        <taxon>Zostera</taxon>
    </lineage>
</organism>
<dbReference type="Proteomes" id="UP000036987">
    <property type="component" value="Unassembled WGS sequence"/>
</dbReference>
<evidence type="ECO:0000313" key="5">
    <source>
        <dbReference type="Proteomes" id="UP000036987"/>
    </source>
</evidence>
<sequence length="197" mass="21839">MALGRGNLLKKALPSESPSLYQAMRCISSKIHVSGLQSATDSQGLKEAFTKFGEIMEARILPNRNTGKSKGSGFVSFTSSEEASAAISGMNGKDLQGQSIRVRYATVQPLSPLPKQPFPLSRMSSFHYVVMQYLKHRKNQIHFDPTVVLKRFVDVSSPRGAEWGKKQAGSNDLILMGLKNIHFTSPARVKKFTWKPR</sequence>
<keyword evidence="5" id="KW-1185">Reference proteome</keyword>
<dbReference type="AlphaFoldDB" id="A0A0K9PKS1"/>
<keyword evidence="1 2" id="KW-0694">RNA-binding</keyword>
<proteinExistence type="predicted"/>
<evidence type="ECO:0000259" key="3">
    <source>
        <dbReference type="PROSITE" id="PS50102"/>
    </source>
</evidence>
<dbReference type="PANTHER" id="PTHR48027">
    <property type="entry name" value="HETEROGENEOUS NUCLEAR RIBONUCLEOPROTEIN 87F-RELATED"/>
    <property type="match status" value="1"/>
</dbReference>
<evidence type="ECO:0000313" key="4">
    <source>
        <dbReference type="EMBL" id="KMZ69566.1"/>
    </source>
</evidence>
<dbReference type="Pfam" id="PF00076">
    <property type="entry name" value="RRM_1"/>
    <property type="match status" value="1"/>
</dbReference>
<dbReference type="InterPro" id="IPR052462">
    <property type="entry name" value="SLIRP/GR-RBP-like"/>
</dbReference>
<evidence type="ECO:0000256" key="1">
    <source>
        <dbReference type="ARBA" id="ARBA00022884"/>
    </source>
</evidence>
<reference evidence="5" key="1">
    <citation type="journal article" date="2016" name="Nature">
        <title>The genome of the seagrass Zostera marina reveals angiosperm adaptation to the sea.</title>
        <authorList>
            <person name="Olsen J.L."/>
            <person name="Rouze P."/>
            <person name="Verhelst B."/>
            <person name="Lin Y.-C."/>
            <person name="Bayer T."/>
            <person name="Collen J."/>
            <person name="Dattolo E."/>
            <person name="De Paoli E."/>
            <person name="Dittami S."/>
            <person name="Maumus F."/>
            <person name="Michel G."/>
            <person name="Kersting A."/>
            <person name="Lauritano C."/>
            <person name="Lohaus R."/>
            <person name="Toepel M."/>
            <person name="Tonon T."/>
            <person name="Vanneste K."/>
            <person name="Amirebrahimi M."/>
            <person name="Brakel J."/>
            <person name="Bostroem C."/>
            <person name="Chovatia M."/>
            <person name="Grimwood J."/>
            <person name="Jenkins J.W."/>
            <person name="Jueterbock A."/>
            <person name="Mraz A."/>
            <person name="Stam W.T."/>
            <person name="Tice H."/>
            <person name="Bornberg-Bauer E."/>
            <person name="Green P.J."/>
            <person name="Pearson G.A."/>
            <person name="Procaccini G."/>
            <person name="Duarte C.M."/>
            <person name="Schmutz J."/>
            <person name="Reusch T.B.H."/>
            <person name="Van de Peer Y."/>
        </authorList>
    </citation>
    <scope>NUCLEOTIDE SEQUENCE [LARGE SCALE GENOMIC DNA]</scope>
    <source>
        <strain evidence="5">cv. Finnish</strain>
    </source>
</reference>